<reference evidence="9" key="1">
    <citation type="submission" date="2009-09" db="EMBL/GenBank/DDBJ databases">
        <title>The complete genome of Kribbella flavida DSM 17836.</title>
        <authorList>
            <consortium name="US DOE Joint Genome Institute (JGI-PGF)"/>
            <person name="Lucas S."/>
            <person name="Copeland A."/>
            <person name="Lapidus A."/>
            <person name="Glavina del Rio T."/>
            <person name="Dalin E."/>
            <person name="Tice H."/>
            <person name="Bruce D."/>
            <person name="Goodwin L."/>
            <person name="Pitluck S."/>
            <person name="Kyrpides N."/>
            <person name="Mavromatis K."/>
            <person name="Ivanova N."/>
            <person name="Saunders E."/>
            <person name="Brettin T."/>
            <person name="Detter J.C."/>
            <person name="Han C."/>
            <person name="Larimer F."/>
            <person name="Land M."/>
            <person name="Hauser L."/>
            <person name="Markowitz V."/>
            <person name="Cheng J.-F."/>
            <person name="Hugenholtz P."/>
            <person name="Woyke T."/>
            <person name="Wu D."/>
            <person name="Pukall R."/>
            <person name="Klenk H.-P."/>
            <person name="Eisen J.A."/>
        </authorList>
    </citation>
    <scope>NUCLEOTIDE SEQUENCE [LARGE SCALE GENOMIC DNA]</scope>
    <source>
        <strain evidence="9">DSM 17836 / JCM 10339 / NBRC 14399</strain>
    </source>
</reference>
<dbReference type="OrthoDB" id="9814303at2"/>
<organism evidence="8 9">
    <name type="scientific">Kribbella flavida (strain DSM 17836 / JCM 10339 / NBRC 14399)</name>
    <dbReference type="NCBI Taxonomy" id="479435"/>
    <lineage>
        <taxon>Bacteria</taxon>
        <taxon>Bacillati</taxon>
        <taxon>Actinomycetota</taxon>
        <taxon>Actinomycetes</taxon>
        <taxon>Propionibacteriales</taxon>
        <taxon>Kribbellaceae</taxon>
        <taxon>Kribbella</taxon>
    </lineage>
</organism>
<evidence type="ECO:0000256" key="1">
    <source>
        <dbReference type="ARBA" id="ARBA00004651"/>
    </source>
</evidence>
<feature type="transmembrane region" description="Helical" evidence="6">
    <location>
        <begin position="270"/>
        <end position="291"/>
    </location>
</feature>
<dbReference type="HOGENOM" id="CLU_703492_0_0_11"/>
<keyword evidence="2" id="KW-1003">Cell membrane</keyword>
<evidence type="ECO:0000256" key="3">
    <source>
        <dbReference type="ARBA" id="ARBA00022692"/>
    </source>
</evidence>
<dbReference type="InterPro" id="IPR050189">
    <property type="entry name" value="MFS_Efflux_Transporters"/>
</dbReference>
<keyword evidence="3 6" id="KW-0812">Transmembrane</keyword>
<feature type="transmembrane region" description="Helical" evidence="6">
    <location>
        <begin position="297"/>
        <end position="316"/>
    </location>
</feature>
<dbReference type="Gene3D" id="1.20.1250.20">
    <property type="entry name" value="MFS general substrate transporter like domains"/>
    <property type="match status" value="1"/>
</dbReference>
<feature type="transmembrane region" description="Helical" evidence="6">
    <location>
        <begin position="209"/>
        <end position="232"/>
    </location>
</feature>
<evidence type="ECO:0000256" key="6">
    <source>
        <dbReference type="SAM" id="Phobius"/>
    </source>
</evidence>
<feature type="transmembrane region" description="Helical" evidence="6">
    <location>
        <begin position="328"/>
        <end position="348"/>
    </location>
</feature>
<feature type="transmembrane region" description="Helical" evidence="6">
    <location>
        <begin position="101"/>
        <end position="122"/>
    </location>
</feature>
<feature type="transmembrane region" description="Helical" evidence="6">
    <location>
        <begin position="134"/>
        <end position="153"/>
    </location>
</feature>
<dbReference type="KEGG" id="kfl:Kfla_4087"/>
<evidence type="ECO:0000313" key="9">
    <source>
        <dbReference type="Proteomes" id="UP000007967"/>
    </source>
</evidence>
<keyword evidence="9" id="KW-1185">Reference proteome</keyword>
<dbReference type="GO" id="GO:0022857">
    <property type="term" value="F:transmembrane transporter activity"/>
    <property type="evidence" value="ECO:0007669"/>
    <property type="project" value="InterPro"/>
</dbReference>
<dbReference type="InterPro" id="IPR020846">
    <property type="entry name" value="MFS_dom"/>
</dbReference>
<accession>D2PSJ6</accession>
<dbReference type="PANTHER" id="PTHR43124:SF3">
    <property type="entry name" value="CHLORAMPHENICOL EFFLUX PUMP RV0191"/>
    <property type="match status" value="1"/>
</dbReference>
<reference evidence="8 9" key="2">
    <citation type="journal article" date="2010" name="Stand. Genomic Sci.">
        <title>Complete genome sequence of Kribbella flavida type strain (IFO 14399).</title>
        <authorList>
            <person name="Pukall R."/>
            <person name="Lapidus A."/>
            <person name="Glavina Del Rio T."/>
            <person name="Copeland A."/>
            <person name="Tice H."/>
            <person name="Cheng J.-F."/>
            <person name="Lucas S."/>
            <person name="Chen F."/>
            <person name="Nolan M."/>
            <person name="LaButti K."/>
            <person name="Pati A."/>
            <person name="Ivanova N."/>
            <person name="Mavrommatis K."/>
            <person name="Mikhailova N."/>
            <person name="Pitluck S."/>
            <person name="Bruce D."/>
            <person name="Goodwin L."/>
            <person name="Land M."/>
            <person name="Hauser L."/>
            <person name="Chang Y.-J."/>
            <person name="Jeffries C.D."/>
            <person name="Chen A."/>
            <person name="Palaniappan K."/>
            <person name="Chain P."/>
            <person name="Rohde M."/>
            <person name="Goeker M."/>
            <person name="Bristow J."/>
            <person name="Eisen J.A."/>
            <person name="Markowitz V."/>
            <person name="Hugenholtz P."/>
            <person name="Kyrpides N.C."/>
            <person name="Klenk H.-P."/>
            <person name="Brettin T."/>
        </authorList>
    </citation>
    <scope>NUCLEOTIDE SEQUENCE [LARGE SCALE GENOMIC DNA]</scope>
    <source>
        <strain evidence="9">DSM 17836 / JCM 10339 / NBRC 14399</strain>
    </source>
</reference>
<dbReference type="AlphaFoldDB" id="D2PSJ6"/>
<dbReference type="InterPro" id="IPR036259">
    <property type="entry name" value="MFS_trans_sf"/>
</dbReference>
<feature type="transmembrane region" description="Helical" evidence="6">
    <location>
        <begin position="48"/>
        <end position="68"/>
    </location>
</feature>
<feature type="transmembrane region" description="Helical" evidence="6">
    <location>
        <begin position="75"/>
        <end position="95"/>
    </location>
</feature>
<comment type="subcellular location">
    <subcellularLocation>
        <location evidence="1">Cell membrane</location>
        <topology evidence="1">Multi-pass membrane protein</topology>
    </subcellularLocation>
</comment>
<dbReference type="eggNOG" id="COG2814">
    <property type="taxonomic scope" value="Bacteria"/>
</dbReference>
<feature type="transmembrane region" description="Helical" evidence="6">
    <location>
        <begin position="165"/>
        <end position="184"/>
    </location>
</feature>
<dbReference type="Pfam" id="PF07690">
    <property type="entry name" value="MFS_1"/>
    <property type="match status" value="1"/>
</dbReference>
<evidence type="ECO:0000256" key="4">
    <source>
        <dbReference type="ARBA" id="ARBA00022989"/>
    </source>
</evidence>
<evidence type="ECO:0000259" key="7">
    <source>
        <dbReference type="PROSITE" id="PS50850"/>
    </source>
</evidence>
<keyword evidence="5 6" id="KW-0472">Membrane</keyword>
<feature type="transmembrane region" description="Helical" evidence="6">
    <location>
        <begin position="244"/>
        <end position="263"/>
    </location>
</feature>
<dbReference type="Proteomes" id="UP000007967">
    <property type="component" value="Chromosome"/>
</dbReference>
<evidence type="ECO:0000256" key="5">
    <source>
        <dbReference type="ARBA" id="ARBA00023136"/>
    </source>
</evidence>
<dbReference type="GO" id="GO:0005886">
    <property type="term" value="C:plasma membrane"/>
    <property type="evidence" value="ECO:0007669"/>
    <property type="project" value="UniProtKB-SubCell"/>
</dbReference>
<gene>
    <name evidence="8" type="ordered locus">Kfla_4087</name>
</gene>
<sequence length="408" mass="41379">MVDPALKSARGAGLLAITGTAVVGQLYVSTPLAPEVAHTFPELGGVPVLAVAFGASYAAGFLLLAPLIGHRPARLVMVWSLAALAGATLLAAFAPTGWMLVVARVVQGVAASAYTPAVVSHLGRNVAPTQRGRAAGLIGTCYLSAVVVAQLVGQQGAELVGWRGVLSAFAMVYAVAALAITACLPKEQASRPRLVGYAMLLRLAVGPDLRVISAVSATALGGLVALYGALALTPQLDAVELQRVRWACAPALLLAWYFGKAVTRFGGRRVLLVGLATCAVGDLAACAGWVLGAPVGGLVIAVWVGSLGAAMVIPALMDRVAAADPSGAYGPAVYLFMLFAGATAGGAVATRHPVLGLALAAVHLLAAALVTWACSGSSPREEFVQDLAATSDRLHVAAEVEHPQGRGR</sequence>
<feature type="transmembrane region" description="Helical" evidence="6">
    <location>
        <begin position="354"/>
        <end position="374"/>
    </location>
</feature>
<feature type="transmembrane region" description="Helical" evidence="6">
    <location>
        <begin position="12"/>
        <end position="28"/>
    </location>
</feature>
<dbReference type="RefSeq" id="WP_012921688.1">
    <property type="nucleotide sequence ID" value="NC_013729.1"/>
</dbReference>
<name>D2PSJ6_KRIFD</name>
<dbReference type="SUPFAM" id="SSF103473">
    <property type="entry name" value="MFS general substrate transporter"/>
    <property type="match status" value="1"/>
</dbReference>
<keyword evidence="4 6" id="KW-1133">Transmembrane helix</keyword>
<dbReference type="InterPro" id="IPR011701">
    <property type="entry name" value="MFS"/>
</dbReference>
<protein>
    <submittedName>
        <fullName evidence="8">Major facilitator superfamily MFS_1</fullName>
    </submittedName>
</protein>
<evidence type="ECO:0000256" key="2">
    <source>
        <dbReference type="ARBA" id="ARBA00022475"/>
    </source>
</evidence>
<feature type="domain" description="Major facilitator superfamily (MFS) profile" evidence="7">
    <location>
        <begin position="5"/>
        <end position="408"/>
    </location>
</feature>
<proteinExistence type="predicted"/>
<dbReference type="EMBL" id="CP001736">
    <property type="protein sequence ID" value="ADB33134.1"/>
    <property type="molecule type" value="Genomic_DNA"/>
</dbReference>
<evidence type="ECO:0000313" key="8">
    <source>
        <dbReference type="EMBL" id="ADB33134.1"/>
    </source>
</evidence>
<dbReference type="PANTHER" id="PTHR43124">
    <property type="entry name" value="PURINE EFFLUX PUMP PBUE"/>
    <property type="match status" value="1"/>
</dbReference>
<dbReference type="PROSITE" id="PS50850">
    <property type="entry name" value="MFS"/>
    <property type="match status" value="1"/>
</dbReference>